<feature type="region of interest" description="Disordered" evidence="2">
    <location>
        <begin position="66"/>
        <end position="121"/>
    </location>
</feature>
<feature type="domain" description="LysM" evidence="3">
    <location>
        <begin position="21"/>
        <end position="65"/>
    </location>
</feature>
<dbReference type="PANTHER" id="PTHR21666:SF263">
    <property type="entry name" value="MUREIN HYDROLASE ACTIVATOR NLPD"/>
    <property type="match status" value="1"/>
</dbReference>
<dbReference type="InterPro" id="IPR016047">
    <property type="entry name" value="M23ase_b-sheet_dom"/>
</dbReference>
<reference evidence="4" key="2">
    <citation type="submission" date="2023-01" db="EMBL/GenBank/DDBJ databases">
        <title>Draft genome sequence of Paraferrimonas sedimenticola strain NBRC 101628.</title>
        <authorList>
            <person name="Sun Q."/>
            <person name="Mori K."/>
        </authorList>
    </citation>
    <scope>NUCLEOTIDE SEQUENCE</scope>
    <source>
        <strain evidence="4">NBRC 101628</strain>
    </source>
</reference>
<feature type="compositionally biased region" description="Low complexity" evidence="2">
    <location>
        <begin position="75"/>
        <end position="106"/>
    </location>
</feature>
<sequence length="273" mass="29767">MTEISTKKVYRSQDRGSLSASNYKVKKGDTLYSIAFASGQDYRQLARNNQLSPPYVIRPGQVIQLRGSAPKPAVSSKNSNSSNASSNSRISQKSQQKQQIASNSSAPKASSEKTKKDLDKPVTQEYVVTGSQQNINQVIHKTDPRAASQKVSAWIWPAKGKLVGRYTSSEQGGNGIKVSAPRGTAVLASADGRVVYAGSALRGYGNLIIIKHNDDYLSAYAHNDRILVKDRQTVRQGQRIADMGSSGTNQVVLHFEIRFRGQSVNPLNFLPKS</sequence>
<accession>A0AA37RY39</accession>
<evidence type="ECO:0000256" key="1">
    <source>
        <dbReference type="ARBA" id="ARBA00038420"/>
    </source>
</evidence>
<dbReference type="GO" id="GO:0004222">
    <property type="term" value="F:metalloendopeptidase activity"/>
    <property type="evidence" value="ECO:0007669"/>
    <property type="project" value="TreeGrafter"/>
</dbReference>
<dbReference type="Pfam" id="PF01476">
    <property type="entry name" value="LysM"/>
    <property type="match status" value="1"/>
</dbReference>
<evidence type="ECO:0000313" key="4">
    <source>
        <dbReference type="EMBL" id="GLP96862.1"/>
    </source>
</evidence>
<dbReference type="SUPFAM" id="SSF51261">
    <property type="entry name" value="Duplicated hybrid motif"/>
    <property type="match status" value="1"/>
</dbReference>
<comment type="similarity">
    <text evidence="1">Belongs to the E.coli NlpD/Haemophilus LppB family.</text>
</comment>
<dbReference type="Proteomes" id="UP001161422">
    <property type="component" value="Unassembled WGS sequence"/>
</dbReference>
<dbReference type="Gene3D" id="2.70.70.10">
    <property type="entry name" value="Glucose Permease (Domain IIA)"/>
    <property type="match status" value="1"/>
</dbReference>
<feature type="region of interest" description="Disordered" evidence="2">
    <location>
        <begin position="1"/>
        <end position="23"/>
    </location>
</feature>
<dbReference type="SMART" id="SM00257">
    <property type="entry name" value="LysM"/>
    <property type="match status" value="1"/>
</dbReference>
<dbReference type="InterPro" id="IPR018392">
    <property type="entry name" value="LysM"/>
</dbReference>
<evidence type="ECO:0000256" key="2">
    <source>
        <dbReference type="SAM" id="MobiDB-lite"/>
    </source>
</evidence>
<dbReference type="CDD" id="cd12797">
    <property type="entry name" value="M23_peptidase"/>
    <property type="match status" value="1"/>
</dbReference>
<dbReference type="InterPro" id="IPR036779">
    <property type="entry name" value="LysM_dom_sf"/>
</dbReference>
<protein>
    <submittedName>
        <fullName evidence="4">Peptidase M23</fullName>
    </submittedName>
</protein>
<dbReference type="InterPro" id="IPR050570">
    <property type="entry name" value="Cell_wall_metabolism_enzyme"/>
</dbReference>
<evidence type="ECO:0000313" key="5">
    <source>
        <dbReference type="Proteomes" id="UP001161422"/>
    </source>
</evidence>
<dbReference type="PANTHER" id="PTHR21666">
    <property type="entry name" value="PEPTIDASE-RELATED"/>
    <property type="match status" value="1"/>
</dbReference>
<dbReference type="GO" id="GO:0032153">
    <property type="term" value="C:cell division site"/>
    <property type="evidence" value="ECO:0007669"/>
    <property type="project" value="TreeGrafter"/>
</dbReference>
<dbReference type="CDD" id="cd00118">
    <property type="entry name" value="LysM"/>
    <property type="match status" value="1"/>
</dbReference>
<organism evidence="4 5">
    <name type="scientific">Paraferrimonas sedimenticola</name>
    <dbReference type="NCBI Taxonomy" id="375674"/>
    <lineage>
        <taxon>Bacteria</taxon>
        <taxon>Pseudomonadati</taxon>
        <taxon>Pseudomonadota</taxon>
        <taxon>Gammaproteobacteria</taxon>
        <taxon>Alteromonadales</taxon>
        <taxon>Ferrimonadaceae</taxon>
        <taxon>Paraferrimonas</taxon>
    </lineage>
</organism>
<gene>
    <name evidence="4" type="primary">nlpD</name>
    <name evidence="4" type="ORF">GCM10007895_21680</name>
</gene>
<dbReference type="PROSITE" id="PS51782">
    <property type="entry name" value="LYSM"/>
    <property type="match status" value="1"/>
</dbReference>
<evidence type="ECO:0000259" key="3">
    <source>
        <dbReference type="PROSITE" id="PS51782"/>
    </source>
</evidence>
<comment type="caution">
    <text evidence="4">The sequence shown here is derived from an EMBL/GenBank/DDBJ whole genome shotgun (WGS) entry which is preliminary data.</text>
</comment>
<dbReference type="AlphaFoldDB" id="A0AA37RY39"/>
<dbReference type="EMBL" id="BSNC01000005">
    <property type="protein sequence ID" value="GLP96862.1"/>
    <property type="molecule type" value="Genomic_DNA"/>
</dbReference>
<proteinExistence type="inferred from homology"/>
<dbReference type="Pfam" id="PF01551">
    <property type="entry name" value="Peptidase_M23"/>
    <property type="match status" value="1"/>
</dbReference>
<dbReference type="GO" id="GO:0009279">
    <property type="term" value="C:cell outer membrane"/>
    <property type="evidence" value="ECO:0007669"/>
    <property type="project" value="TreeGrafter"/>
</dbReference>
<reference evidence="4" key="1">
    <citation type="journal article" date="2014" name="Int. J. Syst. Evol. Microbiol.">
        <title>Complete genome sequence of Corynebacterium casei LMG S-19264T (=DSM 44701T), isolated from a smear-ripened cheese.</title>
        <authorList>
            <consortium name="US DOE Joint Genome Institute (JGI-PGF)"/>
            <person name="Walter F."/>
            <person name="Albersmeier A."/>
            <person name="Kalinowski J."/>
            <person name="Ruckert C."/>
        </authorList>
    </citation>
    <scope>NUCLEOTIDE SEQUENCE</scope>
    <source>
        <strain evidence="4">NBRC 101628</strain>
    </source>
</reference>
<dbReference type="InterPro" id="IPR011055">
    <property type="entry name" value="Dup_hybrid_motif"/>
</dbReference>
<dbReference type="Gene3D" id="3.10.350.10">
    <property type="entry name" value="LysM domain"/>
    <property type="match status" value="1"/>
</dbReference>
<feature type="compositionally biased region" description="Basic and acidic residues" evidence="2">
    <location>
        <begin position="110"/>
        <end position="121"/>
    </location>
</feature>
<keyword evidence="5" id="KW-1185">Reference proteome</keyword>
<name>A0AA37RY39_9GAMM</name>